<dbReference type="Pfam" id="PF02782">
    <property type="entry name" value="FGGY_C"/>
    <property type="match status" value="1"/>
</dbReference>
<dbReference type="AlphaFoldDB" id="A0A8S1J4T0"/>
<dbReference type="FunFam" id="3.30.420.40:FF:000108">
    <property type="entry name" value="Glycerol kinase, glycosomal"/>
    <property type="match status" value="1"/>
</dbReference>
<keyword evidence="6 10" id="KW-0418">Kinase</keyword>
<dbReference type="GO" id="GO:0046167">
    <property type="term" value="P:glycerol-3-phosphate biosynthetic process"/>
    <property type="evidence" value="ECO:0007669"/>
    <property type="project" value="TreeGrafter"/>
</dbReference>
<evidence type="ECO:0000256" key="9">
    <source>
        <dbReference type="ARBA" id="ARBA00043149"/>
    </source>
</evidence>
<dbReference type="InterPro" id="IPR005999">
    <property type="entry name" value="Glycerol_kin"/>
</dbReference>
<dbReference type="EC" id="2.7.1.30" evidence="3"/>
<evidence type="ECO:0000256" key="10">
    <source>
        <dbReference type="RuleBase" id="RU003733"/>
    </source>
</evidence>
<name>A0A8S1J4T0_9CHLO</name>
<comment type="pathway">
    <text evidence="1">Polyol metabolism; glycerol degradation via glycerol kinase pathway; sn-glycerol 3-phosphate from glycerol: step 1/1.</text>
</comment>
<reference evidence="13" key="1">
    <citation type="submission" date="2020-12" db="EMBL/GenBank/DDBJ databases">
        <authorList>
            <person name="Iha C."/>
        </authorList>
    </citation>
    <scope>NUCLEOTIDE SEQUENCE</scope>
</reference>
<dbReference type="PANTHER" id="PTHR10196:SF69">
    <property type="entry name" value="GLYCEROL KINASE"/>
    <property type="match status" value="1"/>
</dbReference>
<dbReference type="GO" id="GO:0004370">
    <property type="term" value="F:glycerol kinase activity"/>
    <property type="evidence" value="ECO:0007669"/>
    <property type="project" value="UniProtKB-EC"/>
</dbReference>
<keyword evidence="14" id="KW-1185">Reference proteome</keyword>
<evidence type="ECO:0000256" key="8">
    <source>
        <dbReference type="ARBA" id="ARBA00022840"/>
    </source>
</evidence>
<dbReference type="GO" id="GO:0006071">
    <property type="term" value="P:glycerol metabolic process"/>
    <property type="evidence" value="ECO:0007669"/>
    <property type="project" value="UniProtKB-KW"/>
</dbReference>
<evidence type="ECO:0000256" key="6">
    <source>
        <dbReference type="ARBA" id="ARBA00022777"/>
    </source>
</evidence>
<keyword evidence="4 10" id="KW-0808">Transferase</keyword>
<evidence type="ECO:0000256" key="7">
    <source>
        <dbReference type="ARBA" id="ARBA00022798"/>
    </source>
</evidence>
<dbReference type="SUPFAM" id="SSF53067">
    <property type="entry name" value="Actin-like ATPase domain"/>
    <property type="match status" value="2"/>
</dbReference>
<dbReference type="PROSITE" id="PS00445">
    <property type="entry name" value="FGGY_KINASES_2"/>
    <property type="match status" value="1"/>
</dbReference>
<evidence type="ECO:0000313" key="13">
    <source>
        <dbReference type="EMBL" id="CAD7702475.1"/>
    </source>
</evidence>
<keyword evidence="7" id="KW-0319">Glycerol metabolism</keyword>
<dbReference type="PROSITE" id="PS00933">
    <property type="entry name" value="FGGY_KINASES_1"/>
    <property type="match status" value="1"/>
</dbReference>
<dbReference type="Gene3D" id="3.30.420.40">
    <property type="match status" value="2"/>
</dbReference>
<dbReference type="InterPro" id="IPR018484">
    <property type="entry name" value="FGGY_N"/>
</dbReference>
<evidence type="ECO:0000256" key="2">
    <source>
        <dbReference type="ARBA" id="ARBA00009156"/>
    </source>
</evidence>
<evidence type="ECO:0000256" key="4">
    <source>
        <dbReference type="ARBA" id="ARBA00022679"/>
    </source>
</evidence>
<evidence type="ECO:0000259" key="11">
    <source>
        <dbReference type="Pfam" id="PF00370"/>
    </source>
</evidence>
<dbReference type="GO" id="GO:0005739">
    <property type="term" value="C:mitochondrion"/>
    <property type="evidence" value="ECO:0007669"/>
    <property type="project" value="TreeGrafter"/>
</dbReference>
<dbReference type="OrthoDB" id="5422795at2759"/>
<accession>A0A8S1J4T0</accession>
<dbReference type="PIRSF" id="PIRSF000538">
    <property type="entry name" value="GlpK"/>
    <property type="match status" value="1"/>
</dbReference>
<dbReference type="CDD" id="cd07792">
    <property type="entry name" value="ASKHA_NBD_FGGY_GK1-3-like"/>
    <property type="match status" value="1"/>
</dbReference>
<evidence type="ECO:0000256" key="5">
    <source>
        <dbReference type="ARBA" id="ARBA00022741"/>
    </source>
</evidence>
<gene>
    <name evidence="13" type="ORF">OSTQU699_LOCUS7832</name>
</gene>
<dbReference type="GO" id="GO:0005524">
    <property type="term" value="F:ATP binding"/>
    <property type="evidence" value="ECO:0007669"/>
    <property type="project" value="UniProtKB-KW"/>
</dbReference>
<dbReference type="Pfam" id="PF00370">
    <property type="entry name" value="FGGY_N"/>
    <property type="match status" value="1"/>
</dbReference>
<comment type="caution">
    <text evidence="13">The sequence shown here is derived from an EMBL/GenBank/DDBJ whole genome shotgun (WGS) entry which is preliminary data.</text>
</comment>
<keyword evidence="8" id="KW-0067">ATP-binding</keyword>
<sequence length="505" mass="55132">MELIGAIDQGTQSTRFCLYDANAVPVASAQLEFKQYYPHPGWCEHDPIEVWESIMVVVAQCMERAKEALGTFEVKALGITNQRETTLVWDRATGKPLHNAIVWLDTRTREIAQRLSTQLGDKGYFRAVTGLPISTYFSGVKLRWLYENVPEVKAAVEAGTCMFGTMDSWIIYKLTGGVNGGEHVTDVTNASRTLMMDLASKQWHVPYLEIFGAKPAMMPEIRSNSEIYGKVKEGLLAGVPICGCLGDQQAAMLGQRCVTGEAKNTYGTGCFMLLNTGNKIVPSSHGLLTTVAFQLGPEKAPQYALEGAIAIAGAVISWLRDQLGVLNTADESEAVARLVPDTSGVYFVPAFSGLLAPHWRDDARGIIVGLTTYSNRSHLVRAALEAICFQSREVLDAMRKDANLDAVKGLKVDGGATKNNLLLQIQADLLGVPVLRPDNQETTALGAALAAGLAVKFWTEAQIFRSGSAKRDEFSPQVSRADREARYAKWRKAVQRSLDLTDLVS</sequence>
<evidence type="ECO:0000256" key="3">
    <source>
        <dbReference type="ARBA" id="ARBA00012099"/>
    </source>
</evidence>
<dbReference type="InterPro" id="IPR018483">
    <property type="entry name" value="Carb_kinase_FGGY_CS"/>
</dbReference>
<evidence type="ECO:0000256" key="1">
    <source>
        <dbReference type="ARBA" id="ARBA00005190"/>
    </source>
</evidence>
<evidence type="ECO:0000313" key="14">
    <source>
        <dbReference type="Proteomes" id="UP000708148"/>
    </source>
</evidence>
<dbReference type="InterPro" id="IPR043129">
    <property type="entry name" value="ATPase_NBD"/>
</dbReference>
<evidence type="ECO:0000259" key="12">
    <source>
        <dbReference type="Pfam" id="PF02782"/>
    </source>
</evidence>
<dbReference type="NCBIfam" id="NF000756">
    <property type="entry name" value="PRK00047.1"/>
    <property type="match status" value="1"/>
</dbReference>
<feature type="domain" description="Carbohydrate kinase FGGY N-terminal" evidence="11">
    <location>
        <begin position="4"/>
        <end position="254"/>
    </location>
</feature>
<keyword evidence="5" id="KW-0547">Nucleotide-binding</keyword>
<dbReference type="GO" id="GO:0006641">
    <property type="term" value="P:triglyceride metabolic process"/>
    <property type="evidence" value="ECO:0007669"/>
    <property type="project" value="TreeGrafter"/>
</dbReference>
<proteinExistence type="inferred from homology"/>
<dbReference type="InterPro" id="IPR000577">
    <property type="entry name" value="Carb_kinase_FGGY"/>
</dbReference>
<dbReference type="EMBL" id="CAJHUC010001840">
    <property type="protein sequence ID" value="CAD7702475.1"/>
    <property type="molecule type" value="Genomic_DNA"/>
</dbReference>
<organism evidence="13 14">
    <name type="scientific">Ostreobium quekettii</name>
    <dbReference type="NCBI Taxonomy" id="121088"/>
    <lineage>
        <taxon>Eukaryota</taxon>
        <taxon>Viridiplantae</taxon>
        <taxon>Chlorophyta</taxon>
        <taxon>core chlorophytes</taxon>
        <taxon>Ulvophyceae</taxon>
        <taxon>TCBD clade</taxon>
        <taxon>Bryopsidales</taxon>
        <taxon>Ostreobineae</taxon>
        <taxon>Ostreobiaceae</taxon>
        <taxon>Ostreobium</taxon>
    </lineage>
</organism>
<dbReference type="InterPro" id="IPR042018">
    <property type="entry name" value="GK1-3_metazoan-type"/>
</dbReference>
<comment type="similarity">
    <text evidence="2 10">Belongs to the FGGY kinase family.</text>
</comment>
<dbReference type="InterPro" id="IPR018485">
    <property type="entry name" value="FGGY_C"/>
</dbReference>
<feature type="domain" description="Carbohydrate kinase FGGY C-terminal" evidence="12">
    <location>
        <begin position="263"/>
        <end position="454"/>
    </location>
</feature>
<dbReference type="PANTHER" id="PTHR10196">
    <property type="entry name" value="SUGAR KINASE"/>
    <property type="match status" value="1"/>
</dbReference>
<dbReference type="FunFam" id="3.30.420.40:FF:000086">
    <property type="entry name" value="Glycerol kinase"/>
    <property type="match status" value="1"/>
</dbReference>
<dbReference type="NCBIfam" id="TIGR01311">
    <property type="entry name" value="glycerol_kin"/>
    <property type="match status" value="1"/>
</dbReference>
<dbReference type="Proteomes" id="UP000708148">
    <property type="component" value="Unassembled WGS sequence"/>
</dbReference>
<protein>
    <recommendedName>
        <fullName evidence="3">glycerol kinase</fullName>
        <ecNumber evidence="3">2.7.1.30</ecNumber>
    </recommendedName>
    <alternativeName>
        <fullName evidence="9">ATP:glycerol 3-phosphotransferase</fullName>
    </alternativeName>
</protein>